<evidence type="ECO:0000313" key="1">
    <source>
        <dbReference type="EMBL" id="KAI3750330.1"/>
    </source>
</evidence>
<accession>A0ACB9DUT8</accession>
<reference evidence="1 2" key="2">
    <citation type="journal article" date="2022" name="Mol. Ecol. Resour.">
        <title>The genomes of chicory, endive, great burdock and yacon provide insights into Asteraceae paleo-polyploidization history and plant inulin production.</title>
        <authorList>
            <person name="Fan W."/>
            <person name="Wang S."/>
            <person name="Wang H."/>
            <person name="Wang A."/>
            <person name="Jiang F."/>
            <person name="Liu H."/>
            <person name="Zhao H."/>
            <person name="Xu D."/>
            <person name="Zhang Y."/>
        </authorList>
    </citation>
    <scope>NUCLEOTIDE SEQUENCE [LARGE SCALE GENOMIC DNA]</scope>
    <source>
        <strain evidence="2">cv. Punajuju</strain>
        <tissue evidence="1">Leaves</tissue>
    </source>
</reference>
<dbReference type="Proteomes" id="UP001055811">
    <property type="component" value="Linkage Group LG04"/>
</dbReference>
<keyword evidence="2" id="KW-1185">Reference proteome</keyword>
<name>A0ACB9DUT8_CICIN</name>
<organism evidence="1 2">
    <name type="scientific">Cichorium intybus</name>
    <name type="common">Chicory</name>
    <dbReference type="NCBI Taxonomy" id="13427"/>
    <lineage>
        <taxon>Eukaryota</taxon>
        <taxon>Viridiplantae</taxon>
        <taxon>Streptophyta</taxon>
        <taxon>Embryophyta</taxon>
        <taxon>Tracheophyta</taxon>
        <taxon>Spermatophyta</taxon>
        <taxon>Magnoliopsida</taxon>
        <taxon>eudicotyledons</taxon>
        <taxon>Gunneridae</taxon>
        <taxon>Pentapetalae</taxon>
        <taxon>asterids</taxon>
        <taxon>campanulids</taxon>
        <taxon>Asterales</taxon>
        <taxon>Asteraceae</taxon>
        <taxon>Cichorioideae</taxon>
        <taxon>Cichorieae</taxon>
        <taxon>Cichoriinae</taxon>
        <taxon>Cichorium</taxon>
    </lineage>
</organism>
<dbReference type="EMBL" id="CM042012">
    <property type="protein sequence ID" value="KAI3750330.1"/>
    <property type="molecule type" value="Genomic_DNA"/>
</dbReference>
<proteinExistence type="predicted"/>
<evidence type="ECO:0000313" key="2">
    <source>
        <dbReference type="Proteomes" id="UP001055811"/>
    </source>
</evidence>
<reference evidence="2" key="1">
    <citation type="journal article" date="2022" name="Mol. Ecol. Resour.">
        <title>The genomes of chicory, endive, great burdock and yacon provide insights into Asteraceae palaeo-polyploidization history and plant inulin production.</title>
        <authorList>
            <person name="Fan W."/>
            <person name="Wang S."/>
            <person name="Wang H."/>
            <person name="Wang A."/>
            <person name="Jiang F."/>
            <person name="Liu H."/>
            <person name="Zhao H."/>
            <person name="Xu D."/>
            <person name="Zhang Y."/>
        </authorList>
    </citation>
    <scope>NUCLEOTIDE SEQUENCE [LARGE SCALE GENOMIC DNA]</scope>
    <source>
        <strain evidence="2">cv. Punajuju</strain>
    </source>
</reference>
<comment type="caution">
    <text evidence="1">The sequence shown here is derived from an EMBL/GenBank/DDBJ whole genome shotgun (WGS) entry which is preliminary data.</text>
</comment>
<protein>
    <submittedName>
        <fullName evidence="1">Uncharacterized protein</fullName>
    </submittedName>
</protein>
<gene>
    <name evidence="1" type="ORF">L2E82_20964</name>
</gene>
<sequence>MNPLASAIEELLPARVSHTTCSYILLRTALVLSTVFVAISIPFFGAVMALMGSLLCVMVAIVMPALCFLKIQGSKATTTQIGLSISIIVVGIISALVGTYSSLSSIVTEF</sequence>